<comment type="caution">
    <text evidence="1">The sequence shown here is derived from an EMBL/GenBank/DDBJ whole genome shotgun (WGS) entry which is preliminary data.</text>
</comment>
<dbReference type="OrthoDB" id="1857762at2"/>
<dbReference type="RefSeq" id="WP_109731597.1">
    <property type="nucleotide sequence ID" value="NZ_BAAACK010000011.1"/>
</dbReference>
<organism evidence="1 2">
    <name type="scientific">Faecalicatena orotica</name>
    <dbReference type="NCBI Taxonomy" id="1544"/>
    <lineage>
        <taxon>Bacteria</taxon>
        <taxon>Bacillati</taxon>
        <taxon>Bacillota</taxon>
        <taxon>Clostridia</taxon>
        <taxon>Lachnospirales</taxon>
        <taxon>Lachnospiraceae</taxon>
        <taxon>Faecalicatena</taxon>
    </lineage>
</organism>
<evidence type="ECO:0000313" key="2">
    <source>
        <dbReference type="Proteomes" id="UP000245845"/>
    </source>
</evidence>
<gene>
    <name evidence="1" type="ORF">A8806_107214</name>
</gene>
<dbReference type="Proteomes" id="UP000245845">
    <property type="component" value="Unassembled WGS sequence"/>
</dbReference>
<dbReference type="EMBL" id="QGDL01000007">
    <property type="protein sequence ID" value="PWJ29065.1"/>
    <property type="molecule type" value="Genomic_DNA"/>
</dbReference>
<name>A0A2Y9BIN6_9FIRM</name>
<accession>A0A2Y9BIN6</accession>
<reference evidence="1 2" key="1">
    <citation type="submission" date="2018-05" db="EMBL/GenBank/DDBJ databases">
        <title>The Hungate 1000. A catalogue of reference genomes from the rumen microbiome.</title>
        <authorList>
            <person name="Kelly W."/>
        </authorList>
    </citation>
    <scope>NUCLEOTIDE SEQUENCE [LARGE SCALE GENOMIC DNA]</scope>
    <source>
        <strain evidence="1 2">NLAE-zl-C242</strain>
    </source>
</reference>
<proteinExistence type="predicted"/>
<sequence>MIIMNIINMKSFLETVNACTGSVYMVSQDGKKTDINKKYGIQKLLLSEHEKNKRYTTICLDIPVPRDYIDVVNYYSGDC</sequence>
<evidence type="ECO:0000313" key="1">
    <source>
        <dbReference type="EMBL" id="PWJ29065.1"/>
    </source>
</evidence>
<protein>
    <submittedName>
        <fullName evidence="1">Uncharacterized protein</fullName>
    </submittedName>
</protein>
<keyword evidence="2" id="KW-1185">Reference proteome</keyword>
<dbReference type="AlphaFoldDB" id="A0A2Y9BIN6"/>